<feature type="domain" description="6-hydroxymethylpterin diphosphokinase MptE-like" evidence="1">
    <location>
        <begin position="186"/>
        <end position="352"/>
    </location>
</feature>
<dbReference type="InterPro" id="IPR002826">
    <property type="entry name" value="MptE-like"/>
</dbReference>
<dbReference type="PANTHER" id="PTHR41786">
    <property type="entry name" value="MOTILITY ACCESSORY FACTOR MAF"/>
    <property type="match status" value="1"/>
</dbReference>
<dbReference type="Pfam" id="PF01973">
    <property type="entry name" value="MptE-like"/>
    <property type="match status" value="1"/>
</dbReference>
<dbReference type="EMBL" id="CP032664">
    <property type="protein sequence ID" value="QQO83019.1"/>
    <property type="molecule type" value="Genomic_DNA"/>
</dbReference>
<reference evidence="2" key="1">
    <citation type="submission" date="2018-09" db="EMBL/GenBank/DDBJ databases">
        <title>Genome sequencing and analysis.</title>
        <authorList>
            <person name="Huang Y.-T."/>
        </authorList>
    </citation>
    <scope>NUCLEOTIDE SEQUENCE</scope>
    <source>
        <strain evidence="2">HIDE</strain>
    </source>
</reference>
<dbReference type="PANTHER" id="PTHR41786:SF1">
    <property type="entry name" value="6-HYDROXYMETHYLPTERIN DIPHOSPHOKINASE MPTE-LIKE DOMAIN-CONTAINING PROTEIN"/>
    <property type="match status" value="1"/>
</dbReference>
<evidence type="ECO:0000313" key="2">
    <source>
        <dbReference type="EMBL" id="QQO83019.1"/>
    </source>
</evidence>
<name>A0A7T8EAV3_9GAMM</name>
<dbReference type="AlphaFoldDB" id="A0A7T8EAV3"/>
<organism evidence="2">
    <name type="scientific">Shewanella algae</name>
    <dbReference type="NCBI Taxonomy" id="38313"/>
    <lineage>
        <taxon>Bacteria</taxon>
        <taxon>Pseudomonadati</taxon>
        <taxon>Pseudomonadota</taxon>
        <taxon>Gammaproteobacteria</taxon>
        <taxon>Alteromonadales</taxon>
        <taxon>Shewanellaceae</taxon>
        <taxon>Shewanella</taxon>
    </lineage>
</organism>
<gene>
    <name evidence="2" type="ORF">D7032_06985</name>
</gene>
<protein>
    <submittedName>
        <fullName evidence="2">DUF115 domain-containing protein</fullName>
    </submittedName>
</protein>
<dbReference type="RefSeq" id="WP_345861315.1">
    <property type="nucleotide sequence ID" value="NZ_CP032664.1"/>
</dbReference>
<sequence>MTELFAANLQIIQSRWPLAGAILKQQAPGSLDAALVTGQNQTISVDGIQLSSRHNRLAEARLYIDTLPAGATEVSLYGVGMGDVPSVLLDSPAISKLTVNILNPAIFALVLSYTDQSEWLSHPAVTLELQPGQLKVTQPYIALIADLELCSDENARLRDLLVLEQNLPYINRRHQATDPAIIKRLQDNRPFLLHDPDVIELKRQVHSHKALVIGAGPSLEEHYDYLAKLQTQRQRPLIICADTAMKGLLHHNIRPDIVVCIDGLIGEYHLPLALSEGIALAYYPRVAPEILNGWRGPRFNAYGNSPLYDALGKEIPKTRLYTNGSVIHPAIDLAVLLGGREISLLGCDFCYCHNKSHAFWDDFAKTTQDKMTQTWVKCTTQKVQNASHWVLDGHGQRVATDLNLRAYLRNLETYIAKRPHVRFYQTSLSGARIKGCQYKELKP</sequence>
<proteinExistence type="predicted"/>
<accession>A0A7T8EAV3</accession>
<evidence type="ECO:0000259" key="1">
    <source>
        <dbReference type="Pfam" id="PF01973"/>
    </source>
</evidence>